<dbReference type="PANTHER" id="PTHR11662:SF280">
    <property type="entry name" value="FI21844P1-RELATED"/>
    <property type="match status" value="1"/>
</dbReference>
<dbReference type="Gene3D" id="1.20.1250.20">
    <property type="entry name" value="MFS general substrate transporter like domains"/>
    <property type="match status" value="2"/>
</dbReference>
<dbReference type="RefSeq" id="XP_050508982.1">
    <property type="nucleotide sequence ID" value="XM_050653025.1"/>
</dbReference>
<dbReference type="InterPro" id="IPR011701">
    <property type="entry name" value="MFS"/>
</dbReference>
<evidence type="ECO:0000256" key="2">
    <source>
        <dbReference type="ARBA" id="ARBA00022692"/>
    </source>
</evidence>
<feature type="transmembrane region" description="Helical" evidence="5">
    <location>
        <begin position="440"/>
        <end position="459"/>
    </location>
</feature>
<evidence type="ECO:0000256" key="4">
    <source>
        <dbReference type="ARBA" id="ARBA00023136"/>
    </source>
</evidence>
<organism evidence="7 8">
    <name type="scientific">Diabrotica virgifera virgifera</name>
    <name type="common">western corn rootworm</name>
    <dbReference type="NCBI Taxonomy" id="50390"/>
    <lineage>
        <taxon>Eukaryota</taxon>
        <taxon>Metazoa</taxon>
        <taxon>Ecdysozoa</taxon>
        <taxon>Arthropoda</taxon>
        <taxon>Hexapoda</taxon>
        <taxon>Insecta</taxon>
        <taxon>Pterygota</taxon>
        <taxon>Neoptera</taxon>
        <taxon>Endopterygota</taxon>
        <taxon>Coleoptera</taxon>
        <taxon>Polyphaga</taxon>
        <taxon>Cucujiformia</taxon>
        <taxon>Chrysomeloidea</taxon>
        <taxon>Chrysomelidae</taxon>
        <taxon>Galerucinae</taxon>
        <taxon>Diabroticina</taxon>
        <taxon>Diabroticites</taxon>
        <taxon>Diabrotica</taxon>
    </lineage>
</organism>
<dbReference type="InterPro" id="IPR036259">
    <property type="entry name" value="MFS_trans_sf"/>
</dbReference>
<proteinExistence type="predicted"/>
<accession>A0ABM5KFK7</accession>
<feature type="transmembrane region" description="Helical" evidence="5">
    <location>
        <begin position="180"/>
        <end position="199"/>
    </location>
</feature>
<feature type="domain" description="Major facilitator superfamily (MFS) profile" evidence="6">
    <location>
        <begin position="46"/>
        <end position="464"/>
    </location>
</feature>
<evidence type="ECO:0000256" key="1">
    <source>
        <dbReference type="ARBA" id="ARBA00004141"/>
    </source>
</evidence>
<feature type="transmembrane region" description="Helical" evidence="5">
    <location>
        <begin position="114"/>
        <end position="138"/>
    </location>
</feature>
<feature type="transmembrane region" description="Helical" evidence="5">
    <location>
        <begin position="405"/>
        <end position="428"/>
    </location>
</feature>
<feature type="transmembrane region" description="Helical" evidence="5">
    <location>
        <begin position="150"/>
        <end position="168"/>
    </location>
</feature>
<dbReference type="Proteomes" id="UP001652700">
    <property type="component" value="Unplaced"/>
</dbReference>
<evidence type="ECO:0000313" key="7">
    <source>
        <dbReference type="EnsemblMetazoa" id="XP_050508982.1"/>
    </source>
</evidence>
<keyword evidence="4 5" id="KW-0472">Membrane</keyword>
<dbReference type="PANTHER" id="PTHR11662">
    <property type="entry name" value="SOLUTE CARRIER FAMILY 17"/>
    <property type="match status" value="1"/>
</dbReference>
<reference evidence="7" key="1">
    <citation type="submission" date="2025-05" db="UniProtKB">
        <authorList>
            <consortium name="EnsemblMetazoa"/>
        </authorList>
    </citation>
    <scope>IDENTIFICATION</scope>
</reference>
<keyword evidence="2 5" id="KW-0812">Transmembrane</keyword>
<feature type="transmembrane region" description="Helical" evidence="5">
    <location>
        <begin position="42"/>
        <end position="66"/>
    </location>
</feature>
<evidence type="ECO:0000256" key="3">
    <source>
        <dbReference type="ARBA" id="ARBA00022989"/>
    </source>
</evidence>
<feature type="transmembrane region" description="Helical" evidence="5">
    <location>
        <begin position="205"/>
        <end position="226"/>
    </location>
</feature>
<dbReference type="Pfam" id="PF07690">
    <property type="entry name" value="MFS_1"/>
    <property type="match status" value="1"/>
</dbReference>
<dbReference type="SUPFAM" id="SSF103473">
    <property type="entry name" value="MFS general substrate transporter"/>
    <property type="match status" value="1"/>
</dbReference>
<feature type="transmembrane region" description="Helical" evidence="5">
    <location>
        <begin position="86"/>
        <end position="107"/>
    </location>
</feature>
<keyword evidence="3 5" id="KW-1133">Transmembrane helix</keyword>
<keyword evidence="8" id="KW-1185">Reference proteome</keyword>
<comment type="subcellular location">
    <subcellularLocation>
        <location evidence="1">Membrane</location>
        <topology evidence="1">Multi-pass membrane protein</topology>
    </subcellularLocation>
</comment>
<dbReference type="InterPro" id="IPR050382">
    <property type="entry name" value="MFS_Na/Anion_cotransporter"/>
</dbReference>
<evidence type="ECO:0000259" key="6">
    <source>
        <dbReference type="PROSITE" id="PS50850"/>
    </source>
</evidence>
<feature type="transmembrane region" description="Helical" evidence="5">
    <location>
        <begin position="346"/>
        <end position="366"/>
    </location>
</feature>
<dbReference type="EnsemblMetazoa" id="XM_050653025.1">
    <property type="protein sequence ID" value="XP_050508982.1"/>
    <property type="gene ID" value="LOC114337155"/>
</dbReference>
<evidence type="ECO:0000313" key="8">
    <source>
        <dbReference type="Proteomes" id="UP001652700"/>
    </source>
</evidence>
<evidence type="ECO:0000256" key="5">
    <source>
        <dbReference type="SAM" id="Phobius"/>
    </source>
</evidence>
<sequence length="487" mass="53911">MNYYKTQDELEEKSQEALGLMNNKDVVATNIGPTIGKRHQQALILCILLTCCFVIRTALTVAIVAMTDPTASSNKDIPTYNWDDKSLVMASFLWGYFIPQVAAGYFSDKYGGKWFLVVSAAITATAGLLIPSAALYLGSKGVMVCRFLQGLSQGFLFPSLHATCGKWIPVPERSRLGTFVYTGATLGVCSSLILTGYISSSRYGWPMVFYSFNTIALIVVALYAYIGTNDPSSHPTITEEEKNYIINSLNTATDRRNLSVPWKEMLTSKALIAVLMTNICCNFTHWLFISETSIYFDKIMHLELKSNSILIALPYIVEVFIGFGICFIADYLHSKNIISITAIRKIMNNIAMLIPAVATFLLTTAGPNDKNYAIFCMILVNGCQGAGKSGHVVNHMDLAPNFSGIMMGFTNGLSVGLSSFAPVLTHFIVRDENNISQWRIIFYVTVGINIFGGIYNTLFTSAKRQPWNEGKNRKEETMDNIKIKPLV</sequence>
<feature type="transmembrane region" description="Helical" evidence="5">
    <location>
        <begin position="309"/>
        <end position="334"/>
    </location>
</feature>
<name>A0ABM5KFK7_DIAVI</name>
<feature type="transmembrane region" description="Helical" evidence="5">
    <location>
        <begin position="270"/>
        <end position="289"/>
    </location>
</feature>
<protein>
    <recommendedName>
        <fullName evidence="6">Major facilitator superfamily (MFS) profile domain-containing protein</fullName>
    </recommendedName>
</protein>
<dbReference type="InterPro" id="IPR020846">
    <property type="entry name" value="MFS_dom"/>
</dbReference>
<dbReference type="PROSITE" id="PS50850">
    <property type="entry name" value="MFS"/>
    <property type="match status" value="1"/>
</dbReference>
<dbReference type="GeneID" id="114337155"/>